<evidence type="ECO:0000256" key="2">
    <source>
        <dbReference type="ARBA" id="ARBA00007615"/>
    </source>
</evidence>
<keyword evidence="9 10" id="KW-0143">Chaperone</keyword>
<dbReference type="AlphaFoldDB" id="A0A2Z6ICE5"/>
<dbReference type="OrthoDB" id="9787361at2"/>
<evidence type="ECO:0000256" key="6">
    <source>
        <dbReference type="ARBA" id="ARBA00022729"/>
    </source>
</evidence>
<evidence type="ECO:0000256" key="5">
    <source>
        <dbReference type="ARBA" id="ARBA00022448"/>
    </source>
</evidence>
<evidence type="ECO:0000256" key="4">
    <source>
        <dbReference type="ARBA" id="ARBA00014035"/>
    </source>
</evidence>
<comment type="function">
    <text evidence="10">Participates in the translocation of lipoproteins from the inner membrane to the outer membrane. Only forms a complex with a lipoprotein if the residue after the N-terminal Cys is not an aspartate (The Asp acts as a targeting signal to indicate that the lipoprotein should stay in the inner membrane).</text>
</comment>
<reference evidence="11 12" key="1">
    <citation type="journal article" date="2018" name="Int. J. Syst. Evol. Microbiol.">
        <title>Mesosutterella multiformis gen. nov., sp. nov., a member of the family Sutterellaceae and Sutterella megalosphaeroides sp. nov., isolated from human faeces.</title>
        <authorList>
            <person name="Sakamoto M."/>
            <person name="Ikeyama N."/>
            <person name="Kunihiro T."/>
            <person name="Iino T."/>
            <person name="Yuki M."/>
            <person name="Ohkuma M."/>
        </authorList>
    </citation>
    <scope>NUCLEOTIDE SEQUENCE [LARGE SCALE GENOMIC DNA]</scope>
    <source>
        <strain evidence="11 12">6FBBBH3</strain>
    </source>
</reference>
<evidence type="ECO:0000256" key="1">
    <source>
        <dbReference type="ARBA" id="ARBA00004418"/>
    </source>
</evidence>
<evidence type="ECO:0000256" key="9">
    <source>
        <dbReference type="ARBA" id="ARBA00023186"/>
    </source>
</evidence>
<evidence type="ECO:0000256" key="3">
    <source>
        <dbReference type="ARBA" id="ARBA00011245"/>
    </source>
</evidence>
<dbReference type="Proteomes" id="UP000271003">
    <property type="component" value="Chromosome"/>
</dbReference>
<keyword evidence="8 10" id="KW-0653">Protein transport</keyword>
<comment type="subunit">
    <text evidence="3 10">Monomer.</text>
</comment>
<name>A0A2Z6ICE5_9BURK</name>
<dbReference type="CDD" id="cd16325">
    <property type="entry name" value="LolA"/>
    <property type="match status" value="1"/>
</dbReference>
<comment type="similarity">
    <text evidence="2 10">Belongs to the LolA family.</text>
</comment>
<dbReference type="RefSeq" id="WP_120177659.1">
    <property type="nucleotide sequence ID" value="NZ_AP018786.1"/>
</dbReference>
<dbReference type="PANTHER" id="PTHR35869">
    <property type="entry name" value="OUTER-MEMBRANE LIPOPROTEIN CARRIER PROTEIN"/>
    <property type="match status" value="1"/>
</dbReference>
<keyword evidence="11" id="KW-0449">Lipoprotein</keyword>
<keyword evidence="12" id="KW-1185">Reference proteome</keyword>
<proteinExistence type="inferred from homology"/>
<feature type="signal peptide" evidence="10">
    <location>
        <begin position="1"/>
        <end position="25"/>
    </location>
</feature>
<comment type="subcellular location">
    <subcellularLocation>
        <location evidence="1 10">Periplasm</location>
    </subcellularLocation>
</comment>
<dbReference type="HAMAP" id="MF_00240">
    <property type="entry name" value="LolA"/>
    <property type="match status" value="1"/>
</dbReference>
<evidence type="ECO:0000256" key="10">
    <source>
        <dbReference type="HAMAP-Rule" id="MF_00240"/>
    </source>
</evidence>
<dbReference type="GO" id="GO:0044874">
    <property type="term" value="P:lipoprotein localization to outer membrane"/>
    <property type="evidence" value="ECO:0007669"/>
    <property type="project" value="UniProtKB-UniRule"/>
</dbReference>
<dbReference type="InterPro" id="IPR004564">
    <property type="entry name" value="OM_lipoprot_carrier_LolA-like"/>
</dbReference>
<accession>A0A2Z6ICE5</accession>
<dbReference type="EMBL" id="AP018786">
    <property type="protein sequence ID" value="BBF24114.1"/>
    <property type="molecule type" value="Genomic_DNA"/>
</dbReference>
<dbReference type="GO" id="GO:0042597">
    <property type="term" value="C:periplasmic space"/>
    <property type="evidence" value="ECO:0007669"/>
    <property type="project" value="UniProtKB-SubCell"/>
</dbReference>
<dbReference type="PANTHER" id="PTHR35869:SF1">
    <property type="entry name" value="OUTER-MEMBRANE LIPOPROTEIN CARRIER PROTEIN"/>
    <property type="match status" value="1"/>
</dbReference>
<dbReference type="Pfam" id="PF03548">
    <property type="entry name" value="LolA"/>
    <property type="match status" value="1"/>
</dbReference>
<dbReference type="SUPFAM" id="SSF89392">
    <property type="entry name" value="Prokaryotic lipoproteins and lipoprotein localization factors"/>
    <property type="match status" value="1"/>
</dbReference>
<organism evidence="11 12">
    <name type="scientific">Sutterella megalosphaeroides</name>
    <dbReference type="NCBI Taxonomy" id="2494234"/>
    <lineage>
        <taxon>Bacteria</taxon>
        <taxon>Pseudomonadati</taxon>
        <taxon>Pseudomonadota</taxon>
        <taxon>Betaproteobacteria</taxon>
        <taxon>Burkholderiales</taxon>
        <taxon>Sutterellaceae</taxon>
        <taxon>Sutterella</taxon>
    </lineage>
</organism>
<evidence type="ECO:0000256" key="7">
    <source>
        <dbReference type="ARBA" id="ARBA00022764"/>
    </source>
</evidence>
<keyword evidence="5 10" id="KW-0813">Transport</keyword>
<keyword evidence="6 10" id="KW-0732">Signal</keyword>
<evidence type="ECO:0000256" key="8">
    <source>
        <dbReference type="ARBA" id="ARBA00022927"/>
    </source>
</evidence>
<dbReference type="InterPro" id="IPR029046">
    <property type="entry name" value="LolA/LolB/LppX"/>
</dbReference>
<gene>
    <name evidence="10 11" type="primary">lolA</name>
    <name evidence="11" type="ORF">SUTMEG_20050</name>
</gene>
<feature type="chain" id="PRO_5016471097" description="Outer-membrane lipoprotein carrier protein" evidence="10">
    <location>
        <begin position="26"/>
        <end position="233"/>
    </location>
</feature>
<evidence type="ECO:0000313" key="12">
    <source>
        <dbReference type="Proteomes" id="UP000271003"/>
    </source>
</evidence>
<keyword evidence="7 10" id="KW-0574">Periplasm</keyword>
<protein>
    <recommendedName>
        <fullName evidence="4 10">Outer-membrane lipoprotein carrier protein</fullName>
    </recommendedName>
</protein>
<dbReference type="Gene3D" id="2.50.20.10">
    <property type="entry name" value="Lipoprotein localisation LolA/LolB/LppX"/>
    <property type="match status" value="1"/>
</dbReference>
<dbReference type="KEGG" id="sutt:SUTMEG_20050"/>
<sequence precursor="true">MNLRTYVTRSLVATCSALALAGAFASEGAVPGSASRESAAAPAASDAAAVKRLETFAASTPAAEGAFVQTNFDREGQVTLKASGTFAFSRPGRFDWVYLEPYDQRIVSDGTTLRLYDADLMQVTEKRLEGAIDATPAAILFGNNDFSRDWIVRELPAEGGEARIEARPKTSGAFERVVIGWSAAGLPSRMTLVDAFGQETELVFTEFNRTTPDAKRFELVVPEGTDVLTDSAF</sequence>
<evidence type="ECO:0000313" key="11">
    <source>
        <dbReference type="EMBL" id="BBF24114.1"/>
    </source>
</evidence>
<dbReference type="InterPro" id="IPR018323">
    <property type="entry name" value="OM_lipoprot_carrier_LolA_Pbac"/>
</dbReference>
<dbReference type="GO" id="GO:0042953">
    <property type="term" value="P:lipoprotein transport"/>
    <property type="evidence" value="ECO:0007669"/>
    <property type="project" value="InterPro"/>
</dbReference>